<accession>A0A0E9TNH3</accession>
<reference evidence="1" key="2">
    <citation type="journal article" date="2015" name="Fish Shellfish Immunol.">
        <title>Early steps in the European eel (Anguilla anguilla)-Vibrio vulnificus interaction in the gills: Role of the RtxA13 toxin.</title>
        <authorList>
            <person name="Callol A."/>
            <person name="Pajuelo D."/>
            <person name="Ebbesson L."/>
            <person name="Teles M."/>
            <person name="MacKenzie S."/>
            <person name="Amaro C."/>
        </authorList>
    </citation>
    <scope>NUCLEOTIDE SEQUENCE</scope>
</reference>
<name>A0A0E9TNH3_ANGAN</name>
<sequence length="11" mass="1382">MPVMPFRRMNC</sequence>
<proteinExistence type="predicted"/>
<organism evidence="1">
    <name type="scientific">Anguilla anguilla</name>
    <name type="common">European freshwater eel</name>
    <name type="synonym">Muraena anguilla</name>
    <dbReference type="NCBI Taxonomy" id="7936"/>
    <lineage>
        <taxon>Eukaryota</taxon>
        <taxon>Metazoa</taxon>
        <taxon>Chordata</taxon>
        <taxon>Craniata</taxon>
        <taxon>Vertebrata</taxon>
        <taxon>Euteleostomi</taxon>
        <taxon>Actinopterygii</taxon>
        <taxon>Neopterygii</taxon>
        <taxon>Teleostei</taxon>
        <taxon>Anguilliformes</taxon>
        <taxon>Anguillidae</taxon>
        <taxon>Anguilla</taxon>
    </lineage>
</organism>
<protein>
    <submittedName>
        <fullName evidence="1">Uncharacterized protein</fullName>
    </submittedName>
</protein>
<dbReference type="EMBL" id="GBXM01054157">
    <property type="protein sequence ID" value="JAH54420.1"/>
    <property type="molecule type" value="Transcribed_RNA"/>
</dbReference>
<reference evidence="1" key="1">
    <citation type="submission" date="2014-11" db="EMBL/GenBank/DDBJ databases">
        <authorList>
            <person name="Amaro Gonzalez C."/>
        </authorList>
    </citation>
    <scope>NUCLEOTIDE SEQUENCE</scope>
</reference>
<evidence type="ECO:0000313" key="1">
    <source>
        <dbReference type="EMBL" id="JAH54420.1"/>
    </source>
</evidence>